<feature type="compositionally biased region" description="Polar residues" evidence="1">
    <location>
        <begin position="134"/>
        <end position="145"/>
    </location>
</feature>
<dbReference type="InterPro" id="IPR000387">
    <property type="entry name" value="Tyr_Pase_dom"/>
</dbReference>
<dbReference type="InterPro" id="IPR000340">
    <property type="entry name" value="Dual-sp_phosphatase_cat-dom"/>
</dbReference>
<evidence type="ECO:0000256" key="1">
    <source>
        <dbReference type="SAM" id="MobiDB-lite"/>
    </source>
</evidence>
<feature type="region of interest" description="Disordered" evidence="1">
    <location>
        <begin position="558"/>
        <end position="617"/>
    </location>
</feature>
<evidence type="ECO:0000313" key="4">
    <source>
        <dbReference type="EMBL" id="CAL5219999.1"/>
    </source>
</evidence>
<dbReference type="InterPro" id="IPR020422">
    <property type="entry name" value="TYR_PHOSPHATASE_DUAL_dom"/>
</dbReference>
<feature type="region of interest" description="Disordered" evidence="1">
    <location>
        <begin position="1"/>
        <end position="68"/>
    </location>
</feature>
<evidence type="ECO:0000259" key="2">
    <source>
        <dbReference type="PROSITE" id="PS50054"/>
    </source>
</evidence>
<dbReference type="InterPro" id="IPR015275">
    <property type="entry name" value="Actin-fragmin_kin_cat_dom"/>
</dbReference>
<feature type="region of interest" description="Disordered" evidence="1">
    <location>
        <begin position="101"/>
        <end position="220"/>
    </location>
</feature>
<dbReference type="InterPro" id="IPR036940">
    <property type="entry name" value="PI3/4_kinase_cat_sf"/>
</dbReference>
<dbReference type="PANTHER" id="PTHR47100:SF5">
    <property type="entry name" value="DUAL SPECIFICITY PROTEIN PHOSPHATASE PHS1"/>
    <property type="match status" value="1"/>
</dbReference>
<dbReference type="SUPFAM" id="SSF56112">
    <property type="entry name" value="Protein kinase-like (PK-like)"/>
    <property type="match status" value="1"/>
</dbReference>
<protein>
    <submittedName>
        <fullName evidence="4">G1941 protein</fullName>
    </submittedName>
</protein>
<feature type="region of interest" description="Disordered" evidence="1">
    <location>
        <begin position="642"/>
        <end position="673"/>
    </location>
</feature>
<feature type="compositionally biased region" description="Polar residues" evidence="1">
    <location>
        <begin position="968"/>
        <end position="978"/>
    </location>
</feature>
<dbReference type="SUPFAM" id="SSF52799">
    <property type="entry name" value="(Phosphotyrosine protein) phosphatases II"/>
    <property type="match status" value="1"/>
</dbReference>
<name>A0ABP1FJ52_9CHLO</name>
<evidence type="ECO:0000313" key="5">
    <source>
        <dbReference type="Proteomes" id="UP001497392"/>
    </source>
</evidence>
<evidence type="ECO:0000259" key="3">
    <source>
        <dbReference type="PROSITE" id="PS50056"/>
    </source>
</evidence>
<dbReference type="SMART" id="SM00195">
    <property type="entry name" value="DSPc"/>
    <property type="match status" value="1"/>
</dbReference>
<proteinExistence type="predicted"/>
<dbReference type="PANTHER" id="PTHR47100">
    <property type="entry name" value="DUAL SPECIFICITY PROTEIN PHOSPHATASE PHS1"/>
    <property type="match status" value="1"/>
</dbReference>
<dbReference type="InterPro" id="IPR011009">
    <property type="entry name" value="Kinase-like_dom_sf"/>
</dbReference>
<dbReference type="Pfam" id="PF00782">
    <property type="entry name" value="DSPc"/>
    <property type="match status" value="1"/>
</dbReference>
<dbReference type="Gene3D" id="3.90.190.10">
    <property type="entry name" value="Protein tyrosine phosphatase superfamily"/>
    <property type="match status" value="1"/>
</dbReference>
<feature type="compositionally biased region" description="Pro residues" evidence="1">
    <location>
        <begin position="934"/>
        <end position="952"/>
    </location>
</feature>
<dbReference type="Proteomes" id="UP001497392">
    <property type="component" value="Unassembled WGS sequence"/>
</dbReference>
<dbReference type="InterPro" id="IPR035010">
    <property type="entry name" value="PHS1"/>
</dbReference>
<reference evidence="4 5" key="1">
    <citation type="submission" date="2024-06" db="EMBL/GenBank/DDBJ databases">
        <authorList>
            <person name="Kraege A."/>
            <person name="Thomma B."/>
        </authorList>
    </citation>
    <scope>NUCLEOTIDE SEQUENCE [LARGE SCALE GENOMIC DNA]</scope>
</reference>
<dbReference type="PROSITE" id="PS50056">
    <property type="entry name" value="TYR_PHOSPHATASE_2"/>
    <property type="match status" value="1"/>
</dbReference>
<feature type="region of interest" description="Disordered" evidence="1">
    <location>
        <begin position="1248"/>
        <end position="1267"/>
    </location>
</feature>
<keyword evidence="5" id="KW-1185">Reference proteome</keyword>
<feature type="domain" description="Tyrosine-protein phosphatase" evidence="2">
    <location>
        <begin position="1069"/>
        <end position="1211"/>
    </location>
</feature>
<feature type="compositionally biased region" description="Polar residues" evidence="1">
    <location>
        <begin position="504"/>
        <end position="518"/>
    </location>
</feature>
<feature type="compositionally biased region" description="Basic and acidic residues" evidence="1">
    <location>
        <begin position="193"/>
        <end position="207"/>
    </location>
</feature>
<sequence length="1267" mass="136678">MSDLRRKSSLQSPLKPECKASTEGNIKIGRISKDSDPSVQPTSKIRKAKSSTHSPSTPVSARAPSLKLPEELFRAGWTSLDDEWWPSSEALEVTKNRWRSLDGGASQSECSTPRFASAASSDVSKEDAAACRARQSSATHASSTGKAGLERRRSSLKKSSRGKSGSAGWSPMKTKASRRPPPLVLPDISAETAEGKPRTASDGERALQEWQRAMKSPSPDRWKLKEDTIALAAGAVTAMLAANAAAAGPMDSPEKVVRRTWDWLAEQPEDAAELAVLLFEAAPKLNFSETGPSRQTSSKIPRRASYKEQGGFRQRLAHAVPMPSGCTEVDWRQLRVVVGSEMLEFEATEYDRQPKSGDSARGGFHASPRGDLVEVNSGGQVLFCFFALAGASGVHHQRAAQSIDLGNLHRSSIPSPLQNGSCATPEGGKEIPQEVATYYNPAYRPALEEELSSTDVKHAALSFRSSDANGGSSSSPYGSPDVSAPLGQQTDILRLDSNRLEPSVSLNKSRRASISTAQDAKAVSVPDRPPARLTLSQRFTIERQLQQLSPFAAHYSPKKLAQGRSSPQTPSALPPGIFLPQSRTPGESHAGANSAPARSPVKPRRPQACATSHIKGQGHGPAAMAAAAAAVAAALSPRRLSSTHSSPCLSMRGHAGSVSGGTPKPPTPDQGPERVLIVKGHHARLASQSEQFANELTRHLGICAPECRILRKVGATQPEWKEAHGSALLLGQRGADLEEQMGRSACMLVMEYIPGRALLSEQEPFQAEHILRTAEDLGRLFLLDMLLGNPDRMPCEALGWRGNPHNIMYCPGGTHAGRMVAIDSAVQRRPPGGRMGSEDAACNRLTELALNDVSMAGSILAEAVTNSAFAVAAVASPEAHEAFQKGLRACLEATMHIKGLLEMMFDKLAGWINEFITDMENVEAASDGSATPPATRPVTPPSVSPGHGPVPFPALHTLPGAPRWEPTSPRSTMSTTQKIRSIGREARVNQLISERLEHWKAAMRERGEELRAAVEEWQAKRSHASRAPRLTTGFLDGTHPIVDAYELKVRLEHMLQRLRVLQDAANTARPTRLLPHLWLSGAVEAHSLHLLRHLGITHVLNATEDLLLPEPEAAFECLRIPISDMEGEDIGRWFDAAQAFIDGALAAGGAVLVHCHEGKSRSVTLVLAYFMKTKDWSLKQALEFVSAQRPQISPNAGFMACLIRLEESLHGTKTVKYKRTKPEPRICPVCSENVGISRQSLAVHVRTKHGPEHEHLLTESGSPKSAG</sequence>
<dbReference type="InterPro" id="IPR029021">
    <property type="entry name" value="Prot-tyrosine_phosphatase-like"/>
</dbReference>
<dbReference type="Pfam" id="PF09192">
    <property type="entry name" value="Act-Frag_cataly"/>
    <property type="match status" value="1"/>
</dbReference>
<dbReference type="EMBL" id="CAXHTA020000002">
    <property type="protein sequence ID" value="CAL5219999.1"/>
    <property type="molecule type" value="Genomic_DNA"/>
</dbReference>
<comment type="caution">
    <text evidence="4">The sequence shown here is derived from an EMBL/GenBank/DDBJ whole genome shotgun (WGS) entry which is preliminary data.</text>
</comment>
<dbReference type="PROSITE" id="PS50054">
    <property type="entry name" value="TYR_PHOSPHATASE_DUAL"/>
    <property type="match status" value="1"/>
</dbReference>
<feature type="region of interest" description="Disordered" evidence="1">
    <location>
        <begin position="924"/>
        <end position="978"/>
    </location>
</feature>
<feature type="region of interest" description="Disordered" evidence="1">
    <location>
        <begin position="464"/>
        <end position="529"/>
    </location>
</feature>
<feature type="compositionally biased region" description="Low complexity" evidence="1">
    <location>
        <begin position="464"/>
        <end position="480"/>
    </location>
</feature>
<gene>
    <name evidence="4" type="primary">g1941</name>
    <name evidence="4" type="ORF">VP750_LOCUS1658</name>
</gene>
<dbReference type="CDD" id="cd14498">
    <property type="entry name" value="DSP"/>
    <property type="match status" value="1"/>
</dbReference>
<feature type="domain" description="Tyrosine specific protein phosphatases" evidence="3">
    <location>
        <begin position="1131"/>
        <end position="1192"/>
    </location>
</feature>
<organism evidence="4 5">
    <name type="scientific">Coccomyxa viridis</name>
    <dbReference type="NCBI Taxonomy" id="1274662"/>
    <lineage>
        <taxon>Eukaryota</taxon>
        <taxon>Viridiplantae</taxon>
        <taxon>Chlorophyta</taxon>
        <taxon>core chlorophytes</taxon>
        <taxon>Trebouxiophyceae</taxon>
        <taxon>Trebouxiophyceae incertae sedis</taxon>
        <taxon>Coccomyxaceae</taxon>
        <taxon>Coccomyxa</taxon>
    </lineage>
</organism>
<dbReference type="Gene3D" id="1.10.1070.11">
    <property type="entry name" value="Phosphatidylinositol 3-/4-kinase, catalytic domain"/>
    <property type="match status" value="1"/>
</dbReference>
<accession>A0ABP1FJ52</accession>